<reference evidence="2" key="1">
    <citation type="journal article" date="2014" name="Int. J. Syst. Evol. Microbiol.">
        <title>Complete genome sequence of Corynebacterium casei LMG S-19264T (=DSM 44701T), isolated from a smear-ripened cheese.</title>
        <authorList>
            <consortium name="US DOE Joint Genome Institute (JGI-PGF)"/>
            <person name="Walter F."/>
            <person name="Albersmeier A."/>
            <person name="Kalinowski J."/>
            <person name="Ruckert C."/>
        </authorList>
    </citation>
    <scope>NUCLEOTIDE SEQUENCE</scope>
    <source>
        <strain evidence="2">KCTC 42097</strain>
    </source>
</reference>
<proteinExistence type="predicted"/>
<protein>
    <recommendedName>
        <fullName evidence="4">DUF2076 domain-containing protein</fullName>
    </recommendedName>
</protein>
<sequence>MDNSDQQAIKSLFNKLSQVERQSPPRDEQAQAYIEKQINGQPAAPYYMAQTIIVQEQALNAAQSRIQALEQQLAQPQPGGGMLSGLFRNGAKPAPHSGVPRIGRSIDAQGQQPTFGGQQQPSSFNRAGGGFLGGAVQTAMGVAGGVLLGNAMAGMFGGNEAQAAEASAEEPVVEDDIGDLGDGGMDDIEF</sequence>
<comment type="caution">
    <text evidence="2">The sequence shown here is derived from an EMBL/GenBank/DDBJ whole genome shotgun (WGS) entry which is preliminary data.</text>
</comment>
<feature type="region of interest" description="Disordered" evidence="1">
    <location>
        <begin position="163"/>
        <end position="190"/>
    </location>
</feature>
<dbReference type="RefSeq" id="WP_189491657.1">
    <property type="nucleotide sequence ID" value="NZ_BMZO01000010.1"/>
</dbReference>
<keyword evidence="3" id="KW-1185">Reference proteome</keyword>
<evidence type="ECO:0000313" key="3">
    <source>
        <dbReference type="Proteomes" id="UP000641137"/>
    </source>
</evidence>
<reference evidence="2" key="2">
    <citation type="submission" date="2020-09" db="EMBL/GenBank/DDBJ databases">
        <authorList>
            <person name="Sun Q."/>
            <person name="Kim S."/>
        </authorList>
    </citation>
    <scope>NUCLEOTIDE SEQUENCE</scope>
    <source>
        <strain evidence="2">KCTC 42097</strain>
    </source>
</reference>
<evidence type="ECO:0008006" key="4">
    <source>
        <dbReference type="Google" id="ProtNLM"/>
    </source>
</evidence>
<evidence type="ECO:0000256" key="1">
    <source>
        <dbReference type="SAM" id="MobiDB-lite"/>
    </source>
</evidence>
<dbReference type="InterPro" id="IPR018648">
    <property type="entry name" value="DUF2076"/>
</dbReference>
<evidence type="ECO:0000313" key="2">
    <source>
        <dbReference type="EMBL" id="GHC77629.1"/>
    </source>
</evidence>
<dbReference type="Pfam" id="PF09849">
    <property type="entry name" value="DUF2076"/>
    <property type="match status" value="1"/>
</dbReference>
<feature type="compositionally biased region" description="Acidic residues" evidence="1">
    <location>
        <begin position="167"/>
        <end position="190"/>
    </location>
</feature>
<dbReference type="AlphaFoldDB" id="A0A8J3GHA3"/>
<name>A0A8J3GHA3_9HYPH</name>
<dbReference type="Proteomes" id="UP000641137">
    <property type="component" value="Unassembled WGS sequence"/>
</dbReference>
<organism evidence="2 3">
    <name type="scientific">Limoniibacter endophyticus</name>
    <dbReference type="NCBI Taxonomy" id="1565040"/>
    <lineage>
        <taxon>Bacteria</taxon>
        <taxon>Pseudomonadati</taxon>
        <taxon>Pseudomonadota</taxon>
        <taxon>Alphaproteobacteria</taxon>
        <taxon>Hyphomicrobiales</taxon>
        <taxon>Bartonellaceae</taxon>
        <taxon>Limoniibacter</taxon>
    </lineage>
</organism>
<accession>A0A8J3GHA3</accession>
<dbReference type="EMBL" id="BMZO01000010">
    <property type="protein sequence ID" value="GHC77629.1"/>
    <property type="molecule type" value="Genomic_DNA"/>
</dbReference>
<gene>
    <name evidence="2" type="ORF">GCM10010136_28980</name>
</gene>